<gene>
    <name evidence="1" type="ORF">Bccel_3375</name>
</gene>
<dbReference type="PANTHER" id="PTHR32329">
    <property type="entry name" value="BIFUNCTIONAL PROTEIN [INCLUDES 2-HYDROXYACYL-COA DEHYDRATASE (N-TER) AND ITS ACTIVATOR DOMAIN (C_TERM)-RELATED"/>
    <property type="match status" value="1"/>
</dbReference>
<accession>A0A0L6JQN8</accession>
<dbReference type="Gene3D" id="3.40.50.11900">
    <property type="match status" value="1"/>
</dbReference>
<dbReference type="EMBL" id="LGTC01000001">
    <property type="protein sequence ID" value="KNY28104.1"/>
    <property type="molecule type" value="Genomic_DNA"/>
</dbReference>
<dbReference type="PATRIC" id="fig|398512.5.peg.3534"/>
<dbReference type="Pfam" id="PF06050">
    <property type="entry name" value="HGD-D"/>
    <property type="match status" value="1"/>
</dbReference>
<dbReference type="STRING" id="398512.Bccel_3375"/>
<evidence type="ECO:0000313" key="1">
    <source>
        <dbReference type="EMBL" id="KNY28104.1"/>
    </source>
</evidence>
<dbReference type="OrthoDB" id="9780120at2"/>
<keyword evidence="2" id="KW-1185">Reference proteome</keyword>
<protein>
    <submittedName>
        <fullName evidence="1">2-hydroxyglutaryl-CoA dehydratase D-component</fullName>
    </submittedName>
</protein>
<evidence type="ECO:0000313" key="2">
    <source>
        <dbReference type="Proteomes" id="UP000036923"/>
    </source>
</evidence>
<dbReference type="InterPro" id="IPR051805">
    <property type="entry name" value="Dehydratase_Activator_Redct"/>
</dbReference>
<reference evidence="2" key="1">
    <citation type="submission" date="2015-07" db="EMBL/GenBank/DDBJ databases">
        <title>Near-Complete Genome Sequence of the Cellulolytic Bacterium Bacteroides (Pseudobacteroides) cellulosolvens ATCC 35603.</title>
        <authorList>
            <person name="Dassa B."/>
            <person name="Utturkar S.M."/>
            <person name="Klingeman D.M."/>
            <person name="Hurt R.A."/>
            <person name="Keller M."/>
            <person name="Xu J."/>
            <person name="Reddy Y.H.K."/>
            <person name="Borovok I."/>
            <person name="Grinberg I.R."/>
            <person name="Lamed R."/>
            <person name="Zhivin O."/>
            <person name="Bayer E.A."/>
            <person name="Brown S.D."/>
        </authorList>
    </citation>
    <scope>NUCLEOTIDE SEQUENCE [LARGE SCALE GENOMIC DNA]</scope>
    <source>
        <strain evidence="2">DSM 2933</strain>
    </source>
</reference>
<comment type="caution">
    <text evidence="1">The sequence shown here is derived from an EMBL/GenBank/DDBJ whole genome shotgun (WGS) entry which is preliminary data.</text>
</comment>
<dbReference type="AlphaFoldDB" id="A0A0L6JQN8"/>
<dbReference type="InterPro" id="IPR010327">
    <property type="entry name" value="FldB/FldC_alpha/beta"/>
</dbReference>
<sequence>MRISFPHMSPVIVYKKLLEMLGHEVIVPPKPTQKTFDLGVKHSPEFACFPLKVILGSYIESIEMGAEAIITSGGHGPCRAGYYGELHDRILKNLGYKCDIIVIDAIFPHFWDFTKKALKIANGTSIFKIVKTLKVVYKLSYAIDRVEKRIEKMRAYEINEGDCERAWNKILKVFDKTKTITEIEEAGKEANRMLDGVPVIQVEESNKIRIGIIGEIYVVLESSVNMEIEKILGTLGVETERSQYLSDWIEHNIIPGFIRDKKIESIIEQGEEFIEIEIGGHAQENVGYIKHFKEMGFDGIIHLMPFGCLPELVNQSIIPNIIERFDLPVLTIPIDEQTGKANNQTRIEAFVDLLRGKKQQKICK</sequence>
<dbReference type="RefSeq" id="WP_036939149.1">
    <property type="nucleotide sequence ID" value="NZ_JQKC01000008.1"/>
</dbReference>
<dbReference type="PANTHER" id="PTHR32329:SF2">
    <property type="entry name" value="BIFUNCTIONAL PROTEIN [INCLUDES 2-HYDROXYACYL-COA DEHYDRATASE (N-TER) AND ITS ACTIVATOR DOMAIN (C_TERM)"/>
    <property type="match status" value="1"/>
</dbReference>
<name>A0A0L6JQN8_9FIRM</name>
<dbReference type="Proteomes" id="UP000036923">
    <property type="component" value="Unassembled WGS sequence"/>
</dbReference>
<proteinExistence type="predicted"/>
<dbReference type="eggNOG" id="COG3581">
    <property type="taxonomic scope" value="Bacteria"/>
</dbReference>
<organism evidence="1 2">
    <name type="scientific">Pseudobacteroides cellulosolvens ATCC 35603 = DSM 2933</name>
    <dbReference type="NCBI Taxonomy" id="398512"/>
    <lineage>
        <taxon>Bacteria</taxon>
        <taxon>Bacillati</taxon>
        <taxon>Bacillota</taxon>
        <taxon>Clostridia</taxon>
        <taxon>Eubacteriales</taxon>
        <taxon>Oscillospiraceae</taxon>
        <taxon>Pseudobacteroides</taxon>
    </lineage>
</organism>